<evidence type="ECO:0000256" key="11">
    <source>
        <dbReference type="ARBA" id="ARBA00022833"/>
    </source>
</evidence>
<keyword evidence="21" id="KW-1185">Reference proteome</keyword>
<feature type="region of interest" description="Disordered" evidence="17">
    <location>
        <begin position="265"/>
        <end position="286"/>
    </location>
</feature>
<dbReference type="Gene3D" id="3.30.40.10">
    <property type="entry name" value="Zinc/RING finger domain, C3HC4 (zinc finger)"/>
    <property type="match status" value="1"/>
</dbReference>
<keyword evidence="10" id="KW-0256">Endoplasmic reticulum</keyword>
<dbReference type="GO" id="GO:0008270">
    <property type="term" value="F:zinc ion binding"/>
    <property type="evidence" value="ECO:0007669"/>
    <property type="project" value="UniProtKB-KW"/>
</dbReference>
<evidence type="ECO:0000256" key="6">
    <source>
        <dbReference type="ARBA" id="ARBA00022692"/>
    </source>
</evidence>
<keyword evidence="13 18" id="KW-0472">Membrane</keyword>
<dbReference type="STRING" id="400727.A0A2T7PCD8"/>
<evidence type="ECO:0000256" key="18">
    <source>
        <dbReference type="SAM" id="Phobius"/>
    </source>
</evidence>
<dbReference type="PANTHER" id="PTHR14543">
    <property type="entry name" value="PROTRUDIN"/>
    <property type="match status" value="1"/>
</dbReference>
<feature type="transmembrane region" description="Helical" evidence="18">
    <location>
        <begin position="67"/>
        <end position="97"/>
    </location>
</feature>
<keyword evidence="5" id="KW-1003">Cell membrane</keyword>
<keyword evidence="8" id="KW-0967">Endosome</keyword>
<proteinExistence type="predicted"/>
<feature type="domain" description="FYVE-type" evidence="19">
    <location>
        <begin position="325"/>
        <end position="392"/>
    </location>
</feature>
<evidence type="ECO:0000256" key="14">
    <source>
        <dbReference type="ARBA" id="ARBA00023273"/>
    </source>
</evidence>
<dbReference type="GO" id="GO:0005789">
    <property type="term" value="C:endoplasmic reticulum membrane"/>
    <property type="evidence" value="ECO:0007669"/>
    <property type="project" value="UniProtKB-SubCell"/>
</dbReference>
<evidence type="ECO:0000256" key="9">
    <source>
        <dbReference type="ARBA" id="ARBA00022771"/>
    </source>
</evidence>
<dbReference type="InterPro" id="IPR010482">
    <property type="entry name" value="TECPR1-like_DysF"/>
</dbReference>
<reference evidence="20 21" key="1">
    <citation type="submission" date="2018-04" db="EMBL/GenBank/DDBJ databases">
        <title>The genome of golden apple snail Pomacea canaliculata provides insight into stress tolerance and invasive adaptation.</title>
        <authorList>
            <person name="Liu C."/>
            <person name="Liu B."/>
            <person name="Ren Y."/>
            <person name="Zhang Y."/>
            <person name="Wang H."/>
            <person name="Li S."/>
            <person name="Jiang F."/>
            <person name="Yin L."/>
            <person name="Zhang G."/>
            <person name="Qian W."/>
            <person name="Fan W."/>
        </authorList>
    </citation>
    <scope>NUCLEOTIDE SEQUENCE [LARGE SCALE GENOMIC DNA]</scope>
    <source>
        <strain evidence="20">SZHN2017</strain>
        <tissue evidence="20">Muscle</tissue>
    </source>
</reference>
<keyword evidence="14" id="KW-0966">Cell projection</keyword>
<keyword evidence="12 18" id="KW-1133">Transmembrane helix</keyword>
<dbReference type="Proteomes" id="UP000245119">
    <property type="component" value="Linkage Group LG5"/>
</dbReference>
<feature type="compositionally biased region" description="Acidic residues" evidence="17">
    <location>
        <begin position="272"/>
        <end position="286"/>
    </location>
</feature>
<evidence type="ECO:0000256" key="8">
    <source>
        <dbReference type="ARBA" id="ARBA00022753"/>
    </source>
</evidence>
<dbReference type="GO" id="GO:0055038">
    <property type="term" value="C:recycling endosome membrane"/>
    <property type="evidence" value="ECO:0007669"/>
    <property type="project" value="UniProtKB-SubCell"/>
</dbReference>
<dbReference type="SUPFAM" id="SSF57903">
    <property type="entry name" value="FYVE/PHD zinc finger"/>
    <property type="match status" value="1"/>
</dbReference>
<dbReference type="OMA" id="LYWEDHS"/>
<evidence type="ECO:0000256" key="2">
    <source>
        <dbReference type="ARBA" id="ARBA00004460"/>
    </source>
</evidence>
<dbReference type="GO" id="GO:0071782">
    <property type="term" value="C:endoplasmic reticulum tubular network"/>
    <property type="evidence" value="ECO:0007669"/>
    <property type="project" value="TreeGrafter"/>
</dbReference>
<dbReference type="EMBL" id="PZQS01000005">
    <property type="protein sequence ID" value="PVD31072.1"/>
    <property type="molecule type" value="Genomic_DNA"/>
</dbReference>
<comment type="subcellular location">
    <subcellularLocation>
        <location evidence="2">Cell projection</location>
        <location evidence="2">Growth cone membrane</location>
        <topology evidence="2">Multi-pass membrane protein</topology>
    </subcellularLocation>
    <subcellularLocation>
        <location evidence="3">Endoplasmic reticulum membrane</location>
        <topology evidence="3">Multi-pass membrane protein</topology>
    </subcellularLocation>
    <subcellularLocation>
        <location evidence="1">Recycling endosome membrane</location>
        <topology evidence="1">Multi-pass membrane protein</topology>
    </subcellularLocation>
</comment>
<dbReference type="GO" id="GO:0016192">
    <property type="term" value="P:vesicle-mediated transport"/>
    <property type="evidence" value="ECO:0007669"/>
    <property type="project" value="InterPro"/>
</dbReference>
<evidence type="ECO:0000256" key="5">
    <source>
        <dbReference type="ARBA" id="ARBA00022475"/>
    </source>
</evidence>
<evidence type="ECO:0000256" key="15">
    <source>
        <dbReference type="ARBA" id="ARBA00032025"/>
    </source>
</evidence>
<evidence type="ECO:0000256" key="12">
    <source>
        <dbReference type="ARBA" id="ARBA00022989"/>
    </source>
</evidence>
<dbReference type="Pfam" id="PF06398">
    <property type="entry name" value="Pex24p"/>
    <property type="match status" value="1"/>
</dbReference>
<feature type="region of interest" description="Disordered" evidence="17">
    <location>
        <begin position="1"/>
        <end position="20"/>
    </location>
</feature>
<evidence type="ECO:0000313" key="21">
    <source>
        <dbReference type="Proteomes" id="UP000245119"/>
    </source>
</evidence>
<evidence type="ECO:0000259" key="19">
    <source>
        <dbReference type="PROSITE" id="PS50178"/>
    </source>
</evidence>
<evidence type="ECO:0000256" key="13">
    <source>
        <dbReference type="ARBA" id="ARBA00023136"/>
    </source>
</evidence>
<dbReference type="GO" id="GO:0032584">
    <property type="term" value="C:growth cone membrane"/>
    <property type="evidence" value="ECO:0007669"/>
    <property type="project" value="UniProtKB-SubCell"/>
</dbReference>
<evidence type="ECO:0000256" key="3">
    <source>
        <dbReference type="ARBA" id="ARBA00004477"/>
    </source>
</evidence>
<keyword evidence="6 18" id="KW-0812">Transmembrane</keyword>
<dbReference type="Pfam" id="PF01363">
    <property type="entry name" value="FYVE"/>
    <property type="match status" value="1"/>
</dbReference>
<feature type="region of interest" description="Disordered" evidence="17">
    <location>
        <begin position="229"/>
        <end position="249"/>
    </location>
</feature>
<keyword evidence="7" id="KW-0479">Metal-binding</keyword>
<dbReference type="InterPro" id="IPR011011">
    <property type="entry name" value="Znf_FYVE_PHD"/>
</dbReference>
<evidence type="ECO:0000256" key="10">
    <source>
        <dbReference type="ARBA" id="ARBA00022824"/>
    </source>
</evidence>
<dbReference type="PANTHER" id="PTHR14543:SF1">
    <property type="entry name" value="PROTRUDIN"/>
    <property type="match status" value="1"/>
</dbReference>
<evidence type="ECO:0000256" key="17">
    <source>
        <dbReference type="SAM" id="MobiDB-lite"/>
    </source>
</evidence>
<evidence type="ECO:0000256" key="7">
    <source>
        <dbReference type="ARBA" id="ARBA00022723"/>
    </source>
</evidence>
<dbReference type="PROSITE" id="PS50178">
    <property type="entry name" value="ZF_FYVE"/>
    <property type="match status" value="1"/>
</dbReference>
<dbReference type="InterPro" id="IPR000306">
    <property type="entry name" value="Znf_FYVE"/>
</dbReference>
<dbReference type="SMART" id="SM00064">
    <property type="entry name" value="FYVE"/>
    <property type="match status" value="1"/>
</dbReference>
<dbReference type="InterPro" id="IPR042405">
    <property type="entry name" value="Protrudin"/>
</dbReference>
<evidence type="ECO:0000256" key="1">
    <source>
        <dbReference type="ARBA" id="ARBA00004195"/>
    </source>
</evidence>
<comment type="caution">
    <text evidence="20">The sequence shown here is derived from an EMBL/GenBank/DDBJ whole genome shotgun (WGS) entry which is preliminary data.</text>
</comment>
<dbReference type="InterPro" id="IPR017455">
    <property type="entry name" value="Znf_FYVE-rel"/>
</dbReference>
<evidence type="ECO:0000256" key="4">
    <source>
        <dbReference type="ARBA" id="ARBA00015523"/>
    </source>
</evidence>
<dbReference type="GO" id="GO:0071787">
    <property type="term" value="P:endoplasmic reticulum tubular network formation"/>
    <property type="evidence" value="ECO:0007669"/>
    <property type="project" value="InterPro"/>
</dbReference>
<name>A0A2T7PCD8_POMCA</name>
<gene>
    <name evidence="20" type="ORF">C0Q70_10349</name>
</gene>
<dbReference type="CDD" id="cd15723">
    <property type="entry name" value="FYVE_protrudin"/>
    <property type="match status" value="1"/>
</dbReference>
<evidence type="ECO:0000256" key="16">
    <source>
        <dbReference type="PROSITE-ProRule" id="PRU00091"/>
    </source>
</evidence>
<feature type="compositionally biased region" description="Low complexity" evidence="17">
    <location>
        <begin position="231"/>
        <end position="249"/>
    </location>
</feature>
<dbReference type="GO" id="GO:0072659">
    <property type="term" value="P:protein localization to plasma membrane"/>
    <property type="evidence" value="ECO:0007669"/>
    <property type="project" value="InterPro"/>
</dbReference>
<dbReference type="InterPro" id="IPR013083">
    <property type="entry name" value="Znf_RING/FYVE/PHD"/>
</dbReference>
<protein>
    <recommendedName>
        <fullName evidence="4">Protrudin</fullName>
    </recommendedName>
    <alternativeName>
        <fullName evidence="15">Zinc finger FYVE domain-containing protein 27</fullName>
    </alternativeName>
</protein>
<sequence length="410" mass="46369">MGTRLQTRSEKMRKTQREQKDRDSEVVLDLTSFVTEVEHFSSLIEPFAFFFYAIDDIRRWRFPNATIAFWVVANICCFVLTQGAVFILVSCLVIAVATICLCQLHTRVLDKYLPKTKQEHVRNQAEDSDTLETIQNFQYSLIQMHDFVVKSNEYLTYFYAVLKWDDTVPAIIYYTEVCVSMLCLVVFPVRWNCFLFFNWFFLCHPNMIKSGYKCWMDFVESFNKSKEQSGSTLSASTAPASTTSQQTVAAGDISSAQTAQLNELSKSKATEDIDSLEGDDKDDSSDIDLIEMSNMVDESLSKLEPSPTRPGMVARLLELRRRRSQMANENCFGCRVSFTSILKRRHYCRHCGNSFCNKCCNQKVPRSVFGATSPAANKETVLVCNTCHALLTGPAEGSGAQVQKIGGDSS</sequence>
<evidence type="ECO:0000313" key="20">
    <source>
        <dbReference type="EMBL" id="PVD31072.1"/>
    </source>
</evidence>
<dbReference type="AlphaFoldDB" id="A0A2T7PCD8"/>
<keyword evidence="11" id="KW-0862">Zinc</keyword>
<accession>A0A2T7PCD8</accession>
<organism evidence="20 21">
    <name type="scientific">Pomacea canaliculata</name>
    <name type="common">Golden apple snail</name>
    <dbReference type="NCBI Taxonomy" id="400727"/>
    <lineage>
        <taxon>Eukaryota</taxon>
        <taxon>Metazoa</taxon>
        <taxon>Spiralia</taxon>
        <taxon>Lophotrochozoa</taxon>
        <taxon>Mollusca</taxon>
        <taxon>Gastropoda</taxon>
        <taxon>Caenogastropoda</taxon>
        <taxon>Architaenioglossa</taxon>
        <taxon>Ampullarioidea</taxon>
        <taxon>Ampullariidae</taxon>
        <taxon>Pomacea</taxon>
    </lineage>
</organism>
<keyword evidence="9 16" id="KW-0863">Zinc-finger</keyword>
<feature type="compositionally biased region" description="Basic and acidic residues" evidence="17">
    <location>
        <begin position="7"/>
        <end position="20"/>
    </location>
</feature>
<dbReference type="OrthoDB" id="5975347at2759"/>